<evidence type="ECO:0000313" key="2">
    <source>
        <dbReference type="Proteomes" id="UP001518925"/>
    </source>
</evidence>
<proteinExistence type="predicted"/>
<name>A0ABS2DLH4_9BACI</name>
<dbReference type="RefSeq" id="WP_204204801.1">
    <property type="nucleotide sequence ID" value="NZ_JAFELM010000043.1"/>
</dbReference>
<accession>A0ABS2DLH4</accession>
<gene>
    <name evidence="1" type="ORF">JR050_16900</name>
</gene>
<dbReference type="EMBL" id="JAFELM010000043">
    <property type="protein sequence ID" value="MBM6619341.1"/>
    <property type="molecule type" value="Genomic_DNA"/>
</dbReference>
<keyword evidence="2" id="KW-1185">Reference proteome</keyword>
<comment type="caution">
    <text evidence="1">The sequence shown here is derived from an EMBL/GenBank/DDBJ whole genome shotgun (WGS) entry which is preliminary data.</text>
</comment>
<dbReference type="Proteomes" id="UP001518925">
    <property type="component" value="Unassembled WGS sequence"/>
</dbReference>
<organism evidence="1 2">
    <name type="scientific">Bacillus suaedaesalsae</name>
    <dbReference type="NCBI Taxonomy" id="2810349"/>
    <lineage>
        <taxon>Bacteria</taxon>
        <taxon>Bacillati</taxon>
        <taxon>Bacillota</taxon>
        <taxon>Bacilli</taxon>
        <taxon>Bacillales</taxon>
        <taxon>Bacillaceae</taxon>
        <taxon>Bacillus</taxon>
    </lineage>
</organism>
<reference evidence="1 2" key="1">
    <citation type="submission" date="2021-02" db="EMBL/GenBank/DDBJ databases">
        <title>Bacillus sp. RD4P76, an endophyte from a halophyte.</title>
        <authorList>
            <person name="Sun J.-Q."/>
        </authorList>
    </citation>
    <scope>NUCLEOTIDE SEQUENCE [LARGE SCALE GENOMIC DNA]</scope>
    <source>
        <strain evidence="1 2">RD4P76</strain>
    </source>
</reference>
<protein>
    <submittedName>
        <fullName evidence="1">Uncharacterized protein</fullName>
    </submittedName>
</protein>
<sequence>MKNNWYSREIGTAWFGRHVVIVRCNPQTNTFIGIHTSLHAPTEPPNQNCTETIAQLLSIGYSLSHSYAISPYEVQYILVK</sequence>
<evidence type="ECO:0000313" key="1">
    <source>
        <dbReference type="EMBL" id="MBM6619341.1"/>
    </source>
</evidence>